<name>A0A0F9NT46_9ZZZZ</name>
<protein>
    <submittedName>
        <fullName evidence="1">Uncharacterized protein</fullName>
    </submittedName>
</protein>
<evidence type="ECO:0000313" key="1">
    <source>
        <dbReference type="EMBL" id="KKN15177.1"/>
    </source>
</evidence>
<organism evidence="1">
    <name type="scientific">marine sediment metagenome</name>
    <dbReference type="NCBI Taxonomy" id="412755"/>
    <lineage>
        <taxon>unclassified sequences</taxon>
        <taxon>metagenomes</taxon>
        <taxon>ecological metagenomes</taxon>
    </lineage>
</organism>
<proteinExistence type="predicted"/>
<accession>A0A0F9NT46</accession>
<dbReference type="AlphaFoldDB" id="A0A0F9NT46"/>
<sequence length="171" mass="20139">MDNKVEVMIEQYKGLKQTEGMSPAERCLVSKQKKDLWWDIRQETKHFSNAIRMRVFRAAHPEKAFEQFIYQRDRRRVLKKELLTHYGNGKCACVRCGESRLACLSIDHIEGRGSHLRKGALRGSGAFYNWLKKQGYPKGYQTLCMNCQFIKRFENNEEGKYATQPIDWQVK</sequence>
<reference evidence="1" key="1">
    <citation type="journal article" date="2015" name="Nature">
        <title>Complex archaea that bridge the gap between prokaryotes and eukaryotes.</title>
        <authorList>
            <person name="Spang A."/>
            <person name="Saw J.H."/>
            <person name="Jorgensen S.L."/>
            <person name="Zaremba-Niedzwiedzka K."/>
            <person name="Martijn J."/>
            <person name="Lind A.E."/>
            <person name="van Eijk R."/>
            <person name="Schleper C."/>
            <person name="Guy L."/>
            <person name="Ettema T.J."/>
        </authorList>
    </citation>
    <scope>NUCLEOTIDE SEQUENCE</scope>
</reference>
<comment type="caution">
    <text evidence="1">The sequence shown here is derived from an EMBL/GenBank/DDBJ whole genome shotgun (WGS) entry which is preliminary data.</text>
</comment>
<gene>
    <name evidence="1" type="ORF">LCGC14_0988660</name>
</gene>
<dbReference type="EMBL" id="LAZR01003738">
    <property type="protein sequence ID" value="KKN15177.1"/>
    <property type="molecule type" value="Genomic_DNA"/>
</dbReference>